<gene>
    <name evidence="1" type="ORF">RCOM_1101010</name>
</gene>
<keyword evidence="2" id="KW-1185">Reference proteome</keyword>
<evidence type="ECO:0000313" key="2">
    <source>
        <dbReference type="Proteomes" id="UP000008311"/>
    </source>
</evidence>
<dbReference type="EMBL" id="EQ974074">
    <property type="protein sequence ID" value="EEF34344.1"/>
    <property type="molecule type" value="Genomic_DNA"/>
</dbReference>
<name>B9SPV7_RICCO</name>
<evidence type="ECO:0000313" key="1">
    <source>
        <dbReference type="EMBL" id="EEF34344.1"/>
    </source>
</evidence>
<dbReference type="InParanoid" id="B9SPV7"/>
<proteinExistence type="predicted"/>
<dbReference type="STRING" id="3988.B9SPV7"/>
<accession>B9SPV7</accession>
<reference evidence="2" key="1">
    <citation type="journal article" date="2010" name="Nat. Biotechnol.">
        <title>Draft genome sequence of the oilseed species Ricinus communis.</title>
        <authorList>
            <person name="Chan A.P."/>
            <person name="Crabtree J."/>
            <person name="Zhao Q."/>
            <person name="Lorenzi H."/>
            <person name="Orvis J."/>
            <person name="Puiu D."/>
            <person name="Melake-Berhan A."/>
            <person name="Jones K.M."/>
            <person name="Redman J."/>
            <person name="Chen G."/>
            <person name="Cahoon E.B."/>
            <person name="Gedil M."/>
            <person name="Stanke M."/>
            <person name="Haas B.J."/>
            <person name="Wortman J.R."/>
            <person name="Fraser-Liggett C.M."/>
            <person name="Ravel J."/>
            <person name="Rabinowicz P.D."/>
        </authorList>
    </citation>
    <scope>NUCLEOTIDE SEQUENCE [LARGE SCALE GENOMIC DNA]</scope>
    <source>
        <strain evidence="2">cv. Hale</strain>
    </source>
</reference>
<protein>
    <submittedName>
        <fullName evidence="1">Uncharacterized protein</fullName>
    </submittedName>
</protein>
<dbReference type="AlphaFoldDB" id="B9SPV7"/>
<organism evidence="1 2">
    <name type="scientific">Ricinus communis</name>
    <name type="common">Castor bean</name>
    <dbReference type="NCBI Taxonomy" id="3988"/>
    <lineage>
        <taxon>Eukaryota</taxon>
        <taxon>Viridiplantae</taxon>
        <taxon>Streptophyta</taxon>
        <taxon>Embryophyta</taxon>
        <taxon>Tracheophyta</taxon>
        <taxon>Spermatophyta</taxon>
        <taxon>Magnoliopsida</taxon>
        <taxon>eudicotyledons</taxon>
        <taxon>Gunneridae</taxon>
        <taxon>Pentapetalae</taxon>
        <taxon>rosids</taxon>
        <taxon>fabids</taxon>
        <taxon>Malpighiales</taxon>
        <taxon>Euphorbiaceae</taxon>
        <taxon>Acalyphoideae</taxon>
        <taxon>Acalypheae</taxon>
        <taxon>Ricinus</taxon>
    </lineage>
</organism>
<sequence length="64" mass="6960">MEGPNLPIKSVNMRKMQLGGSNDGKEGLAASLAELTKRVLTGESQVLVKFEGFPTKKVETLTFH</sequence>
<dbReference type="Proteomes" id="UP000008311">
    <property type="component" value="Unassembled WGS sequence"/>
</dbReference>